<feature type="domain" description="WCX" evidence="2">
    <location>
        <begin position="252"/>
        <end position="326"/>
    </location>
</feature>
<dbReference type="PANTHER" id="PTHR34580:SF9">
    <property type="entry name" value="SLL5097 PROTEIN"/>
    <property type="match status" value="1"/>
</dbReference>
<dbReference type="Proteomes" id="UP001056837">
    <property type="component" value="Chromosome"/>
</dbReference>
<dbReference type="RefSeq" id="WP_253680165.1">
    <property type="nucleotide sequence ID" value="NZ_CP050861.1"/>
</dbReference>
<evidence type="ECO:0000259" key="1">
    <source>
        <dbReference type="Pfam" id="PF13280"/>
    </source>
</evidence>
<sequence>MASNKNALIRYKTIDQCLRNTMRTWTLNDLIDACSDALYEYEGKDIYVSKRTIQLDIQMMRSDKLGYNAPIEVYQRKYYRYAEEGYSIMNIPVTENDVKVMNDAIQVLRQFKDFSLFKEMDGVLQRLEDSVYSSQKNNRAIIHLDKNEQLKGLLFIDPLYNAIQQKKVLKVNYQSFKAEKASTITLHPQLLKEFNNRWFLLALVKGKETTLALDRINSVMEVENTTYIDKAINGDVYYKDVVGVTVSNTRPQRIAFWVDKANTPYVLTKPFHKSQRLIKYTDDGAIFNILVIPNYELERLILGFGDSIEVLKPEKLRKRMIQKLENSLNRYAIKKQTQL</sequence>
<dbReference type="PANTHER" id="PTHR34580">
    <property type="match status" value="1"/>
</dbReference>
<dbReference type="AlphaFoldDB" id="A0AAE9MMJ1"/>
<gene>
    <name evidence="3" type="ORF">HER15_02070</name>
</gene>
<reference evidence="3" key="1">
    <citation type="submission" date="2020-04" db="EMBL/GenBank/DDBJ databases">
        <title>Tenacibaculum mesophilum bac2.</title>
        <authorList>
            <person name="Li M."/>
        </authorList>
    </citation>
    <scope>NUCLEOTIDE SEQUENCE</scope>
    <source>
        <strain evidence="3">Bac2</strain>
    </source>
</reference>
<dbReference type="InterPro" id="IPR057727">
    <property type="entry name" value="WCX_dom"/>
</dbReference>
<protein>
    <submittedName>
        <fullName evidence="3">WYL domain-containing protein</fullName>
    </submittedName>
</protein>
<dbReference type="InterPro" id="IPR026881">
    <property type="entry name" value="WYL_dom"/>
</dbReference>
<dbReference type="EMBL" id="CP050861">
    <property type="protein sequence ID" value="UTD14330.1"/>
    <property type="molecule type" value="Genomic_DNA"/>
</dbReference>
<evidence type="ECO:0000259" key="2">
    <source>
        <dbReference type="Pfam" id="PF25583"/>
    </source>
</evidence>
<proteinExistence type="predicted"/>
<dbReference type="Pfam" id="PF13280">
    <property type="entry name" value="WYL"/>
    <property type="match status" value="1"/>
</dbReference>
<evidence type="ECO:0000313" key="3">
    <source>
        <dbReference type="EMBL" id="UTD14330.1"/>
    </source>
</evidence>
<name>A0AAE9MMJ1_9FLAO</name>
<dbReference type="Pfam" id="PF25583">
    <property type="entry name" value="WCX"/>
    <property type="match status" value="1"/>
</dbReference>
<dbReference type="InterPro" id="IPR051534">
    <property type="entry name" value="CBASS_pafABC_assoc_protein"/>
</dbReference>
<accession>A0AAE9MMJ1</accession>
<organism evidence="3 4">
    <name type="scientific">Tenacibaculum mesophilum</name>
    <dbReference type="NCBI Taxonomy" id="104268"/>
    <lineage>
        <taxon>Bacteria</taxon>
        <taxon>Pseudomonadati</taxon>
        <taxon>Bacteroidota</taxon>
        <taxon>Flavobacteriia</taxon>
        <taxon>Flavobacteriales</taxon>
        <taxon>Flavobacteriaceae</taxon>
        <taxon>Tenacibaculum</taxon>
    </lineage>
</organism>
<dbReference type="PROSITE" id="PS52050">
    <property type="entry name" value="WYL"/>
    <property type="match status" value="1"/>
</dbReference>
<feature type="domain" description="WYL" evidence="1">
    <location>
        <begin position="157"/>
        <end position="219"/>
    </location>
</feature>
<evidence type="ECO:0000313" key="4">
    <source>
        <dbReference type="Proteomes" id="UP001056837"/>
    </source>
</evidence>